<evidence type="ECO:0000313" key="3">
    <source>
        <dbReference type="Proteomes" id="UP000694523"/>
    </source>
</evidence>
<dbReference type="Ensembl" id="ENSNMLT00000021957.1">
    <property type="protein sequence ID" value="ENSNMLP00000019536.1"/>
    <property type="gene ID" value="ENSNMLG00000012838.1"/>
</dbReference>
<sequence>MTTPTKTYLTCCATHQIETNPHITDVLVGVCLYRNYVLKLAGNNRLKPVQRLVDKDAFALSECLLLCQGLTDLSYNNITDEGVISLISLIQVRGTLRSLDLTFNNIGADGAELLSQSLQGNSTLLSLTLSGNKVGRLGGMSLANLLQFNNTLQALYLARCDLDAQSVIAFAIALKTNQTLRCLDISRSVMSQQQEEWAVHFSHMLALNKSLQELHLGLKEIMSTGMERLSKGLLFNHSLTYLDLRCNRVMRDDVQPLVDVLVKESSSLEVLDLSFNQLRDEGAVLLSEALASPNCSLKELSLCGNNIHSEGLLALAEALSVNSEMTHMYIWGNHFDGPVCVAFRDLIQSGRLHPDHTDVRAYEVNAHVFLACVCHNLRKTFYEPENNSSHEISSSGASPVGMRFYV</sequence>
<evidence type="ECO:0000313" key="2">
    <source>
        <dbReference type="Ensembl" id="ENSNMLP00000019536.1"/>
    </source>
</evidence>
<dbReference type="InterPro" id="IPR001611">
    <property type="entry name" value="Leu-rich_rpt"/>
</dbReference>
<dbReference type="AlphaFoldDB" id="A0A8C6TBU6"/>
<dbReference type="Pfam" id="PF13516">
    <property type="entry name" value="LRR_6"/>
    <property type="match status" value="7"/>
</dbReference>
<protein>
    <submittedName>
        <fullName evidence="2">Leucine rich repeat containing 34</fullName>
    </submittedName>
</protein>
<dbReference type="Proteomes" id="UP000694523">
    <property type="component" value="Unplaced"/>
</dbReference>
<dbReference type="SUPFAM" id="SSF52047">
    <property type="entry name" value="RNI-like"/>
    <property type="match status" value="1"/>
</dbReference>
<keyword evidence="1" id="KW-0677">Repeat</keyword>
<accession>A0A8C6TBU6</accession>
<dbReference type="InterPro" id="IPR032675">
    <property type="entry name" value="LRR_dom_sf"/>
</dbReference>
<reference evidence="2" key="1">
    <citation type="submission" date="2025-08" db="UniProtKB">
        <authorList>
            <consortium name="Ensembl"/>
        </authorList>
    </citation>
    <scope>IDENTIFICATION</scope>
</reference>
<reference evidence="2" key="2">
    <citation type="submission" date="2025-09" db="UniProtKB">
        <authorList>
            <consortium name="Ensembl"/>
        </authorList>
    </citation>
    <scope>IDENTIFICATION</scope>
</reference>
<proteinExistence type="predicted"/>
<dbReference type="PANTHER" id="PTHR24111">
    <property type="entry name" value="LEUCINE-RICH REPEAT-CONTAINING PROTEIN 34"/>
    <property type="match status" value="1"/>
</dbReference>
<name>A0A8C6TBU6_9GOBI</name>
<keyword evidence="3" id="KW-1185">Reference proteome</keyword>
<dbReference type="InterPro" id="IPR052201">
    <property type="entry name" value="LRR-containing_regulator"/>
</dbReference>
<dbReference type="Gene3D" id="3.80.10.10">
    <property type="entry name" value="Ribonuclease Inhibitor"/>
    <property type="match status" value="4"/>
</dbReference>
<dbReference type="PANTHER" id="PTHR24111:SF4">
    <property type="entry name" value="LEUCINE-RICH REPEAT-CONTAINING PROTEIN 34"/>
    <property type="match status" value="1"/>
</dbReference>
<evidence type="ECO:0000256" key="1">
    <source>
        <dbReference type="ARBA" id="ARBA00022737"/>
    </source>
</evidence>
<dbReference type="SMART" id="SM00368">
    <property type="entry name" value="LRR_RI"/>
    <property type="match status" value="8"/>
</dbReference>
<organism evidence="2 3">
    <name type="scientific">Neogobius melanostomus</name>
    <name type="common">round goby</name>
    <dbReference type="NCBI Taxonomy" id="47308"/>
    <lineage>
        <taxon>Eukaryota</taxon>
        <taxon>Metazoa</taxon>
        <taxon>Chordata</taxon>
        <taxon>Craniata</taxon>
        <taxon>Vertebrata</taxon>
        <taxon>Euteleostomi</taxon>
        <taxon>Actinopterygii</taxon>
        <taxon>Neopterygii</taxon>
        <taxon>Teleostei</taxon>
        <taxon>Neoteleostei</taxon>
        <taxon>Acanthomorphata</taxon>
        <taxon>Gobiaria</taxon>
        <taxon>Gobiiformes</taxon>
        <taxon>Gobioidei</taxon>
        <taxon>Gobiidae</taxon>
        <taxon>Benthophilinae</taxon>
        <taxon>Neogobiini</taxon>
        <taxon>Neogobius</taxon>
    </lineage>
</organism>